<evidence type="ECO:0000313" key="8">
    <source>
        <dbReference type="EMBL" id="AAZ48901.1"/>
    </source>
</evidence>
<evidence type="ECO:0000256" key="5">
    <source>
        <dbReference type="ARBA" id="ARBA00023136"/>
    </source>
</evidence>
<keyword evidence="5 7" id="KW-0472">Membrane</keyword>
<dbReference type="KEGG" id="dar:Daro_4175"/>
<keyword evidence="6 8" id="KW-0012">Acyltransferase</keyword>
<dbReference type="PANTHER" id="PTHR30606:SF9">
    <property type="entry name" value="LIPID A BIOSYNTHESIS LAUROYLTRANSFERASE"/>
    <property type="match status" value="1"/>
</dbReference>
<proteinExistence type="predicted"/>
<evidence type="ECO:0000256" key="3">
    <source>
        <dbReference type="ARBA" id="ARBA00022519"/>
    </source>
</evidence>
<dbReference type="eggNOG" id="COG4261">
    <property type="taxonomic scope" value="Bacteria"/>
</dbReference>
<dbReference type="PANTHER" id="PTHR30606">
    <property type="entry name" value="LIPID A BIOSYNTHESIS LAUROYL ACYLTRANSFERASE"/>
    <property type="match status" value="1"/>
</dbReference>
<accession>Q477T0</accession>
<evidence type="ECO:0000256" key="7">
    <source>
        <dbReference type="SAM" id="Phobius"/>
    </source>
</evidence>
<dbReference type="CDD" id="cd07984">
    <property type="entry name" value="LPLAT_LABLAT-like"/>
    <property type="match status" value="1"/>
</dbReference>
<dbReference type="EMBL" id="CP000089">
    <property type="protein sequence ID" value="AAZ48901.1"/>
    <property type="molecule type" value="Genomic_DNA"/>
</dbReference>
<dbReference type="HOGENOM" id="CLU_049421_2_1_4"/>
<dbReference type="STRING" id="159087.Daro_4175"/>
<dbReference type="GO" id="GO:0005886">
    <property type="term" value="C:plasma membrane"/>
    <property type="evidence" value="ECO:0007669"/>
    <property type="project" value="UniProtKB-SubCell"/>
</dbReference>
<keyword evidence="7" id="KW-1133">Transmembrane helix</keyword>
<feature type="transmembrane region" description="Helical" evidence="7">
    <location>
        <begin position="23"/>
        <end position="49"/>
    </location>
</feature>
<keyword evidence="3" id="KW-0997">Cell inner membrane</keyword>
<gene>
    <name evidence="8" type="ordered locus">Daro_4175</name>
</gene>
<sequence>MSEKSESDWLRQQERSNLVILKLMVWISLTFGRAIGRIVLYGIAAYFVLFSPKARRFSRDYLHLALNRWAEWADGFRHVFSFASTIHDRIYLLNDRFDLFDIEVIGAEAINEAALRHPGALLIGAHLGSFEVLRAVGRGREGLKVAMVMYEENARKINATLEAINPAASQDIIPLGRMDSMLQARDRLDEGYVVGMLADRGLGGDPTVDCEFLGKPAPFPLGPFRMAAMLRRPVFFMTGLYLGGNRYQLHFEPLADFSQTPREEREAAIRSAMQHYADRLTHFCHLAPYNWFNFFDFWQKK</sequence>
<organism evidence="8">
    <name type="scientific">Dechloromonas aromatica (strain RCB)</name>
    <dbReference type="NCBI Taxonomy" id="159087"/>
    <lineage>
        <taxon>Bacteria</taxon>
        <taxon>Pseudomonadati</taxon>
        <taxon>Pseudomonadota</taxon>
        <taxon>Betaproteobacteria</taxon>
        <taxon>Rhodocyclales</taxon>
        <taxon>Azonexaceae</taxon>
        <taxon>Dechloromonas</taxon>
    </lineage>
</organism>
<dbReference type="GO" id="GO:0009247">
    <property type="term" value="P:glycolipid biosynthetic process"/>
    <property type="evidence" value="ECO:0007669"/>
    <property type="project" value="UniProtKB-ARBA"/>
</dbReference>
<dbReference type="InterPro" id="IPR004960">
    <property type="entry name" value="LipA_acyltrans"/>
</dbReference>
<dbReference type="OrthoDB" id="9808633at2"/>
<evidence type="ECO:0000256" key="6">
    <source>
        <dbReference type="ARBA" id="ARBA00023315"/>
    </source>
</evidence>
<reference evidence="8" key="1">
    <citation type="submission" date="2005-08" db="EMBL/GenBank/DDBJ databases">
        <title>Complete sequence of Dechloromonas aromatica RCB.</title>
        <authorList>
            <person name="Salinero K.K."/>
            <person name="Copeland A."/>
            <person name="Lucas S."/>
            <person name="Lapidus A."/>
            <person name="Barry K."/>
            <person name="Detter J.C."/>
            <person name="Glavina T."/>
            <person name="Hammon N."/>
            <person name="Israni S."/>
            <person name="Pitluck S."/>
            <person name="Di Bartolo G."/>
            <person name="Trong S."/>
            <person name="Schmutz J."/>
            <person name="Larimer F."/>
            <person name="Land M."/>
            <person name="Ivanova N."/>
            <person name="Richardson P."/>
        </authorList>
    </citation>
    <scope>NUCLEOTIDE SEQUENCE</scope>
    <source>
        <strain evidence="8">RCB</strain>
    </source>
</reference>
<dbReference type="GO" id="GO:0016746">
    <property type="term" value="F:acyltransferase activity"/>
    <property type="evidence" value="ECO:0007669"/>
    <property type="project" value="UniProtKB-KW"/>
</dbReference>
<comment type="subcellular location">
    <subcellularLocation>
        <location evidence="1">Cell inner membrane</location>
    </subcellularLocation>
</comment>
<evidence type="ECO:0000256" key="2">
    <source>
        <dbReference type="ARBA" id="ARBA00022475"/>
    </source>
</evidence>
<dbReference type="Pfam" id="PF03279">
    <property type="entry name" value="Lip_A_acyltrans"/>
    <property type="match status" value="1"/>
</dbReference>
<keyword evidence="4 8" id="KW-0808">Transferase</keyword>
<dbReference type="InterPro" id="IPR014548">
    <property type="entry name" value="Ac_Trasf"/>
</dbReference>
<evidence type="ECO:0000256" key="4">
    <source>
        <dbReference type="ARBA" id="ARBA00022679"/>
    </source>
</evidence>
<name>Q477T0_DECAR</name>
<keyword evidence="7" id="KW-0812">Transmembrane</keyword>
<protein>
    <submittedName>
        <fullName evidence="8">Putative lauroyl/myristoyl acyltransferase involved in LPS biosynthesis</fullName>
    </submittedName>
</protein>
<dbReference type="PIRSF" id="PIRSF028561">
    <property type="entry name" value="Ac_Trasf"/>
    <property type="match status" value="1"/>
</dbReference>
<evidence type="ECO:0000256" key="1">
    <source>
        <dbReference type="ARBA" id="ARBA00004533"/>
    </source>
</evidence>
<keyword evidence="2" id="KW-1003">Cell membrane</keyword>
<dbReference type="AlphaFoldDB" id="Q477T0"/>